<evidence type="ECO:0000313" key="1">
    <source>
        <dbReference type="EMBL" id="WAJ30633.1"/>
    </source>
</evidence>
<reference evidence="1" key="1">
    <citation type="submission" date="2022-11" db="EMBL/GenBank/DDBJ databases">
        <title>beta-Carotene-producing bacterium, Jeongeuplla avenae sp. nov., alleviates the salt stress of Arabidopsis seedlings.</title>
        <authorList>
            <person name="Jiang L."/>
            <person name="Lee J."/>
        </authorList>
    </citation>
    <scope>NUCLEOTIDE SEQUENCE</scope>
    <source>
        <strain evidence="1">DY_R2A_6</strain>
    </source>
</reference>
<evidence type="ECO:0000313" key="2">
    <source>
        <dbReference type="Proteomes" id="UP001163223"/>
    </source>
</evidence>
<organism evidence="1 2">
    <name type="scientific">Antarcticirhabdus aurantiaca</name>
    <dbReference type="NCBI Taxonomy" id="2606717"/>
    <lineage>
        <taxon>Bacteria</taxon>
        <taxon>Pseudomonadati</taxon>
        <taxon>Pseudomonadota</taxon>
        <taxon>Alphaproteobacteria</taxon>
        <taxon>Hyphomicrobiales</taxon>
        <taxon>Aurantimonadaceae</taxon>
        <taxon>Antarcticirhabdus</taxon>
    </lineage>
</organism>
<proteinExistence type="predicted"/>
<protein>
    <submittedName>
        <fullName evidence="1">AbrB family transcriptional regulator</fullName>
    </submittedName>
</protein>
<dbReference type="EMBL" id="CP113520">
    <property type="protein sequence ID" value="WAJ30633.1"/>
    <property type="molecule type" value="Genomic_DNA"/>
</dbReference>
<gene>
    <name evidence="1" type="ORF">OXU80_10680</name>
</gene>
<keyword evidence="2" id="KW-1185">Reference proteome</keyword>
<name>A0ACD4NV68_9HYPH</name>
<sequence>MAASVAGAEAFRLLDVPLALILGSLVGAALFANLVGPFAGAAILRRVGQLVVGTAVGALLTGDVLGILGANILLMVALALAANLLGLLIAFPMGRLAGIDRLTAVLSCLPAGMAEMSSLAREVGADETAVAVAHSLRVILVVVSLPLLLGSLDAPEARAPELWEADPGFLVVLVAGGLLAAAARRLGALNPWVIAPMALGLLHAGLNGPVPAVPGPLLWFAEIAIGASLGARFQVDRLARLPRVAAASLLAAVVLIAAMAGGAASLAAAVSGLDWRTLVLAAAPGGLGEMIASAKALGLGASLVAGFQFVRSALTNLVAPALIKRWMT</sequence>
<dbReference type="Proteomes" id="UP001163223">
    <property type="component" value="Chromosome"/>
</dbReference>
<accession>A0ACD4NV68</accession>